<dbReference type="Proteomes" id="UP001500367">
    <property type="component" value="Unassembled WGS sequence"/>
</dbReference>
<feature type="domain" description="Glycosyl transferase family 1" evidence="1">
    <location>
        <begin position="216"/>
        <end position="370"/>
    </location>
</feature>
<keyword evidence="4" id="KW-1185">Reference proteome</keyword>
<evidence type="ECO:0000259" key="2">
    <source>
        <dbReference type="Pfam" id="PF13439"/>
    </source>
</evidence>
<name>A0ABP7VML1_9FLAO</name>
<dbReference type="CDD" id="cd03801">
    <property type="entry name" value="GT4_PimA-like"/>
    <property type="match status" value="1"/>
</dbReference>
<dbReference type="Pfam" id="PF00534">
    <property type="entry name" value="Glycos_transf_1"/>
    <property type="match status" value="1"/>
</dbReference>
<protein>
    <recommendedName>
        <fullName evidence="5">Glycosyltransferase</fullName>
    </recommendedName>
</protein>
<comment type="caution">
    <text evidence="3">The sequence shown here is derived from an EMBL/GenBank/DDBJ whole genome shotgun (WGS) entry which is preliminary data.</text>
</comment>
<evidence type="ECO:0000259" key="1">
    <source>
        <dbReference type="Pfam" id="PF00534"/>
    </source>
</evidence>
<accession>A0ABP7VML1</accession>
<evidence type="ECO:0008006" key="5">
    <source>
        <dbReference type="Google" id="ProtNLM"/>
    </source>
</evidence>
<evidence type="ECO:0000313" key="3">
    <source>
        <dbReference type="EMBL" id="GAA4070398.1"/>
    </source>
</evidence>
<dbReference type="PANTHER" id="PTHR12526:SF630">
    <property type="entry name" value="GLYCOSYLTRANSFERASE"/>
    <property type="match status" value="1"/>
</dbReference>
<sequence length="398" mass="45786">MTILLLTREYKHDKLPTCGGTGSFMANLARELVKKQHQVYVLGVNKSSVSFIDNGVTVCFKKNIFRRNPIVNFFRSLSKKSLLLQWLHFKIHEYEKKDVSKIVSHFIKKNNLNIDILETHDFEGLYLYLETSFPIVVRCHGSFSILEHYFNYKGIEVGKKHCEELAFKKAKNIISISEFSEQMNRQLFGIKSFKRIYNGIDTTVYKTVENQVIIPKSIFYFGTVAYEKGADIAVQILIKTIQSEPNTSLNFIGPENQNHKIALQKIIEEHHLENKVTFYGFQKTQNLISQLAQAEVVIFPSTGETFGLALCEAMALNKVVIASNIPSFNEIITSGENGYIVDTVEEYCNVILKTFSDTNEANRIKSNARKSIMERFSQEKMIEETINYYEKVITEFKN</sequence>
<dbReference type="Gene3D" id="3.40.50.2000">
    <property type="entry name" value="Glycogen Phosphorylase B"/>
    <property type="match status" value="2"/>
</dbReference>
<dbReference type="InterPro" id="IPR028098">
    <property type="entry name" value="Glyco_trans_4-like_N"/>
</dbReference>
<proteinExistence type="predicted"/>
<gene>
    <name evidence="3" type="ORF">GCM10022389_14440</name>
</gene>
<dbReference type="InterPro" id="IPR001296">
    <property type="entry name" value="Glyco_trans_1"/>
</dbReference>
<evidence type="ECO:0000313" key="4">
    <source>
        <dbReference type="Proteomes" id="UP001500367"/>
    </source>
</evidence>
<organism evidence="3 4">
    <name type="scientific">Flavobacterium cheonanense</name>
    <dbReference type="NCBI Taxonomy" id="706183"/>
    <lineage>
        <taxon>Bacteria</taxon>
        <taxon>Pseudomonadati</taxon>
        <taxon>Bacteroidota</taxon>
        <taxon>Flavobacteriia</taxon>
        <taxon>Flavobacteriales</taxon>
        <taxon>Flavobacteriaceae</taxon>
        <taxon>Flavobacterium</taxon>
    </lineage>
</organism>
<dbReference type="SUPFAM" id="SSF53756">
    <property type="entry name" value="UDP-Glycosyltransferase/glycogen phosphorylase"/>
    <property type="match status" value="1"/>
</dbReference>
<reference evidence="4" key="1">
    <citation type="journal article" date="2019" name="Int. J. Syst. Evol. Microbiol.">
        <title>The Global Catalogue of Microorganisms (GCM) 10K type strain sequencing project: providing services to taxonomists for standard genome sequencing and annotation.</title>
        <authorList>
            <consortium name="The Broad Institute Genomics Platform"/>
            <consortium name="The Broad Institute Genome Sequencing Center for Infectious Disease"/>
            <person name="Wu L."/>
            <person name="Ma J."/>
        </authorList>
    </citation>
    <scope>NUCLEOTIDE SEQUENCE [LARGE SCALE GENOMIC DNA]</scope>
    <source>
        <strain evidence="4">JCM 17069</strain>
    </source>
</reference>
<dbReference type="Pfam" id="PF13439">
    <property type="entry name" value="Glyco_transf_4"/>
    <property type="match status" value="1"/>
</dbReference>
<dbReference type="PANTHER" id="PTHR12526">
    <property type="entry name" value="GLYCOSYLTRANSFERASE"/>
    <property type="match status" value="1"/>
</dbReference>
<dbReference type="EMBL" id="BAABCT010000003">
    <property type="protein sequence ID" value="GAA4070398.1"/>
    <property type="molecule type" value="Genomic_DNA"/>
</dbReference>
<dbReference type="RefSeq" id="WP_344816071.1">
    <property type="nucleotide sequence ID" value="NZ_BAABCT010000003.1"/>
</dbReference>
<feature type="domain" description="Glycosyltransferase subfamily 4-like N-terminal" evidence="2">
    <location>
        <begin position="19"/>
        <end position="203"/>
    </location>
</feature>